<dbReference type="Proteomes" id="UP001302429">
    <property type="component" value="Chromosome"/>
</dbReference>
<evidence type="ECO:0000256" key="3">
    <source>
        <dbReference type="ARBA" id="ARBA00022827"/>
    </source>
</evidence>
<comment type="cofactor">
    <cofactor evidence="1">
        <name>FAD</name>
        <dbReference type="ChEBI" id="CHEBI:57692"/>
    </cofactor>
</comment>
<dbReference type="PANTHER" id="PTHR13789:SF318">
    <property type="entry name" value="GERANYLGERANYL DIPHOSPHATE REDUCTASE"/>
    <property type="match status" value="1"/>
</dbReference>
<dbReference type="GO" id="GO:0071949">
    <property type="term" value="F:FAD binding"/>
    <property type="evidence" value="ECO:0007669"/>
    <property type="project" value="InterPro"/>
</dbReference>
<dbReference type="PANTHER" id="PTHR13789">
    <property type="entry name" value="MONOOXYGENASE"/>
    <property type="match status" value="1"/>
</dbReference>
<evidence type="ECO:0000313" key="8">
    <source>
        <dbReference type="Proteomes" id="UP001302429"/>
    </source>
</evidence>
<name>A0AA97FAV4_9SPHN</name>
<dbReference type="PRINTS" id="PR00420">
    <property type="entry name" value="RNGMNOXGNASE"/>
</dbReference>
<keyword evidence="5 7" id="KW-0503">Monooxygenase</keyword>
<accession>A0AA97FAV4</accession>
<evidence type="ECO:0000256" key="1">
    <source>
        <dbReference type="ARBA" id="ARBA00001974"/>
    </source>
</evidence>
<keyword evidence="8" id="KW-1185">Reference proteome</keyword>
<dbReference type="Pfam" id="PF01494">
    <property type="entry name" value="FAD_binding_3"/>
    <property type="match status" value="1"/>
</dbReference>
<keyword evidence="2" id="KW-0285">Flavoprotein</keyword>
<dbReference type="InterPro" id="IPR050493">
    <property type="entry name" value="FAD-dep_Monooxygenase_BioMet"/>
</dbReference>
<reference evidence="7 8" key="1">
    <citation type="submission" date="2023-10" db="EMBL/GenBank/DDBJ databases">
        <title>Complete genome sequence of a Sphingomonadaceae bacterium.</title>
        <authorList>
            <person name="Yan C."/>
        </authorList>
    </citation>
    <scope>NUCLEOTIDE SEQUENCE [LARGE SCALE GENOMIC DNA]</scope>
    <source>
        <strain evidence="7 8">SCSIO 66989</strain>
    </source>
</reference>
<dbReference type="EMBL" id="CP136594">
    <property type="protein sequence ID" value="WOE75700.1"/>
    <property type="molecule type" value="Genomic_DNA"/>
</dbReference>
<evidence type="ECO:0000256" key="4">
    <source>
        <dbReference type="ARBA" id="ARBA00023002"/>
    </source>
</evidence>
<evidence type="ECO:0000256" key="5">
    <source>
        <dbReference type="ARBA" id="ARBA00023033"/>
    </source>
</evidence>
<dbReference type="GO" id="GO:0004497">
    <property type="term" value="F:monooxygenase activity"/>
    <property type="evidence" value="ECO:0007669"/>
    <property type="project" value="UniProtKB-KW"/>
</dbReference>
<evidence type="ECO:0000313" key="7">
    <source>
        <dbReference type="EMBL" id="WOE75700.1"/>
    </source>
</evidence>
<evidence type="ECO:0000259" key="6">
    <source>
        <dbReference type="Pfam" id="PF01494"/>
    </source>
</evidence>
<keyword evidence="3" id="KW-0274">FAD</keyword>
<sequence length="394" mass="42754">MTGKAIIAGGGIGGLTAALCLHHFGWDACVCEQAEAIAEVGAGIQISPNGMKVLRALGLDEAVLAAGFRPKAAEFRGGTSGRLIFRESMAGYEAKYGAPYVHIHRADLIAILQQAVEERMPGAIHTHRQVTGYGQGADSAWLTLADGPQISGDVVIGADGIHSAIRTQMLGAEKPRFTGNIAWRAVVPVEKLGLHVPDPVAGVWFGEGKHAVTYLLRGGKLANFVGVVERDERQSESWTEQGTREQVLADFADWHPIVTTLIEQAEAHYRWALFDRKPLSQWVDGRVVLLGDACHPMLPFMAQGAVQAMEDGYVLARLLAESDSVSDALTGYFAKRHDRTSRVQMAARRNGDLFHQRTPLGKLTTHGPMMAANRLKLDVADRRLAWLYGHDVTA</sequence>
<dbReference type="KEGG" id="acoa:RB602_03030"/>
<dbReference type="Gene3D" id="3.50.50.60">
    <property type="entry name" value="FAD/NAD(P)-binding domain"/>
    <property type="match status" value="1"/>
</dbReference>
<dbReference type="SUPFAM" id="SSF54373">
    <property type="entry name" value="FAD-linked reductases, C-terminal domain"/>
    <property type="match status" value="1"/>
</dbReference>
<dbReference type="InterPro" id="IPR036188">
    <property type="entry name" value="FAD/NAD-bd_sf"/>
</dbReference>
<organism evidence="7 8">
    <name type="scientific">Alterisphingorhabdus coralli</name>
    <dbReference type="NCBI Taxonomy" id="3071408"/>
    <lineage>
        <taxon>Bacteria</taxon>
        <taxon>Pseudomonadati</taxon>
        <taxon>Pseudomonadota</taxon>
        <taxon>Alphaproteobacteria</taxon>
        <taxon>Sphingomonadales</taxon>
        <taxon>Sphingomonadaceae</taxon>
        <taxon>Alterisphingorhabdus (ex Yan et al. 2024)</taxon>
    </lineage>
</organism>
<proteinExistence type="predicted"/>
<feature type="domain" description="FAD-binding" evidence="6">
    <location>
        <begin position="5"/>
        <end position="344"/>
    </location>
</feature>
<dbReference type="InterPro" id="IPR002938">
    <property type="entry name" value="FAD-bd"/>
</dbReference>
<evidence type="ECO:0000256" key="2">
    <source>
        <dbReference type="ARBA" id="ARBA00022630"/>
    </source>
</evidence>
<dbReference type="AlphaFoldDB" id="A0AA97FAV4"/>
<protein>
    <submittedName>
        <fullName evidence="7">FAD-dependent monooxygenase</fullName>
    </submittedName>
</protein>
<keyword evidence="4" id="KW-0560">Oxidoreductase</keyword>
<dbReference type="SUPFAM" id="SSF51905">
    <property type="entry name" value="FAD/NAD(P)-binding domain"/>
    <property type="match status" value="1"/>
</dbReference>
<gene>
    <name evidence="7" type="ORF">RB602_03030</name>
</gene>
<dbReference type="RefSeq" id="WP_317082826.1">
    <property type="nucleotide sequence ID" value="NZ_CP136594.1"/>
</dbReference>